<evidence type="ECO:0000313" key="8">
    <source>
        <dbReference type="EMBL" id="CAA9509537.1"/>
    </source>
</evidence>
<dbReference type="EMBL" id="CADCVQ010000107">
    <property type="protein sequence ID" value="CAA9509537.1"/>
    <property type="molecule type" value="Genomic_DNA"/>
</dbReference>
<feature type="transmembrane region" description="Helical" evidence="6">
    <location>
        <begin position="540"/>
        <end position="563"/>
    </location>
</feature>
<dbReference type="SUPFAM" id="SSF82866">
    <property type="entry name" value="Multidrug efflux transporter AcrB transmembrane domain"/>
    <property type="match status" value="2"/>
</dbReference>
<dbReference type="PANTHER" id="PTHR33406:SF13">
    <property type="entry name" value="MEMBRANE PROTEIN YDFJ"/>
    <property type="match status" value="1"/>
</dbReference>
<dbReference type="Pfam" id="PF03176">
    <property type="entry name" value="MMPL"/>
    <property type="match status" value="2"/>
</dbReference>
<evidence type="ECO:0000256" key="4">
    <source>
        <dbReference type="ARBA" id="ARBA00022989"/>
    </source>
</evidence>
<feature type="transmembrane region" description="Helical" evidence="6">
    <location>
        <begin position="286"/>
        <end position="307"/>
    </location>
</feature>
<dbReference type="InterPro" id="IPR000731">
    <property type="entry name" value="SSD"/>
</dbReference>
<dbReference type="InterPro" id="IPR050545">
    <property type="entry name" value="Mycobact_MmpL"/>
</dbReference>
<evidence type="ECO:0000256" key="6">
    <source>
        <dbReference type="SAM" id="Phobius"/>
    </source>
</evidence>
<dbReference type="AlphaFoldDB" id="A0A6J4T025"/>
<evidence type="ECO:0000256" key="5">
    <source>
        <dbReference type="ARBA" id="ARBA00023136"/>
    </source>
</evidence>
<accession>A0A6J4T025</accession>
<organism evidence="8">
    <name type="scientific">uncultured Solirubrobacteraceae bacterium</name>
    <dbReference type="NCBI Taxonomy" id="1162706"/>
    <lineage>
        <taxon>Bacteria</taxon>
        <taxon>Bacillati</taxon>
        <taxon>Actinomycetota</taxon>
        <taxon>Thermoleophilia</taxon>
        <taxon>Solirubrobacterales</taxon>
        <taxon>Solirubrobacteraceae</taxon>
        <taxon>environmental samples</taxon>
    </lineage>
</organism>
<feature type="transmembrane region" description="Helical" evidence="6">
    <location>
        <begin position="628"/>
        <end position="645"/>
    </location>
</feature>
<keyword evidence="4 6" id="KW-1133">Transmembrane helix</keyword>
<keyword evidence="2" id="KW-1003">Cell membrane</keyword>
<evidence type="ECO:0000256" key="1">
    <source>
        <dbReference type="ARBA" id="ARBA00004651"/>
    </source>
</evidence>
<keyword evidence="5 6" id="KW-0472">Membrane</keyword>
<dbReference type="Gene3D" id="1.20.1640.10">
    <property type="entry name" value="Multidrug efflux transporter AcrB transmembrane domain"/>
    <property type="match status" value="2"/>
</dbReference>
<feature type="transmembrane region" description="Helical" evidence="6">
    <location>
        <begin position="657"/>
        <end position="681"/>
    </location>
</feature>
<dbReference type="PROSITE" id="PS50156">
    <property type="entry name" value="SSD"/>
    <property type="match status" value="1"/>
</dbReference>
<proteinExistence type="predicted"/>
<feature type="transmembrane region" description="Helical" evidence="6">
    <location>
        <begin position="583"/>
        <end position="601"/>
    </location>
</feature>
<reference evidence="8" key="1">
    <citation type="submission" date="2020-02" db="EMBL/GenBank/DDBJ databases">
        <authorList>
            <person name="Meier V. D."/>
        </authorList>
    </citation>
    <scope>NUCLEOTIDE SEQUENCE</scope>
    <source>
        <strain evidence="8">AVDCRST_MAG67</strain>
    </source>
</reference>
<evidence type="ECO:0000256" key="3">
    <source>
        <dbReference type="ARBA" id="ARBA00022692"/>
    </source>
</evidence>
<feature type="transmembrane region" description="Helical" evidence="6">
    <location>
        <begin position="368"/>
        <end position="388"/>
    </location>
</feature>
<keyword evidence="3 6" id="KW-0812">Transmembrane</keyword>
<feature type="transmembrane region" description="Helical" evidence="6">
    <location>
        <begin position="313"/>
        <end position="338"/>
    </location>
</feature>
<feature type="transmembrane region" description="Helical" evidence="6">
    <location>
        <begin position="182"/>
        <end position="201"/>
    </location>
</feature>
<dbReference type="PANTHER" id="PTHR33406">
    <property type="entry name" value="MEMBRANE PROTEIN MJ1562-RELATED"/>
    <property type="match status" value="1"/>
</dbReference>
<comment type="subcellular location">
    <subcellularLocation>
        <location evidence="1">Cell membrane</location>
        <topology evidence="1">Multi-pass membrane protein</topology>
    </subcellularLocation>
</comment>
<feature type="transmembrane region" description="Helical" evidence="6">
    <location>
        <begin position="208"/>
        <end position="230"/>
    </location>
</feature>
<feature type="transmembrane region" description="Helical" evidence="6">
    <location>
        <begin position="508"/>
        <end position="528"/>
    </location>
</feature>
<dbReference type="InterPro" id="IPR004869">
    <property type="entry name" value="MMPL_dom"/>
</dbReference>
<sequence length="705" mass="73047">MTALTRIVLDHKRLVLGFWLVVTIAAFAAIQPAGNALSQQFSVPGHEGFETNREIGEIYGNGGDVAPLVPVVKLPQGKTVDSPGITRQLDAALAKVEAALPEARTASYASTGDRAFVSGDGHTTFALVYIPQKGGVDPGQAEARQAQAALAGVTVGGAAVAVTGLDALRAAAGESDGGGTGVLLGTLLAALGALVVLVFVFRSFMALVPVLMAFVAIPTTFLLVWPVASVTDVSVIVQYLVALIGLGIAIDYALLVVVRWREERRRPNVTNDVAVRNAMQHAGSSVVFSGTTVAISLLALVALPVPFLRSIGIAGLLIALVSVAVAVTLLPLVLATIGPRLDWPRNRRGAGASRAWSAWARLVVRHRWAAAVGSTAVLAALAVAATSIQLGNPRADSLAQAGSARAGLEKLQDSGIGTGPLSPFDALVRSGDAGAVARALAQVDGVRSAAAPADWRRSDTALVAVIPTADGNSAAGRATLDRIRATSVPGDVTIGGEAAVSADFLHAVYGNFPLMLALISVLTFLLLARAFRSLILPLKAVVLNLLSVAAAWGLIVLVFQHGFGSDEIWGIEATRAINVEMPIVIFAFLFGVSMDYQVFIISRMREAYDRTGDTDTAVIEGVGRTGRLVTSAALILGLAFAAFSATPGTEAKMFATALGGGILIDATIIRGILAPAAVALLGRWNWWMPTRAARLLRVEPAANAA</sequence>
<dbReference type="GO" id="GO:0005886">
    <property type="term" value="C:plasma membrane"/>
    <property type="evidence" value="ECO:0007669"/>
    <property type="project" value="UniProtKB-SubCell"/>
</dbReference>
<name>A0A6J4T025_9ACTN</name>
<feature type="transmembrane region" description="Helical" evidence="6">
    <location>
        <begin position="236"/>
        <end position="258"/>
    </location>
</feature>
<evidence type="ECO:0000256" key="2">
    <source>
        <dbReference type="ARBA" id="ARBA00022475"/>
    </source>
</evidence>
<protein>
    <recommendedName>
        <fullName evidence="7">SSD domain-containing protein</fullName>
    </recommendedName>
</protein>
<evidence type="ECO:0000259" key="7">
    <source>
        <dbReference type="PROSITE" id="PS50156"/>
    </source>
</evidence>
<gene>
    <name evidence="8" type="ORF">AVDCRST_MAG67-2640</name>
</gene>
<feature type="domain" description="SSD" evidence="7">
    <location>
        <begin position="188"/>
        <end position="336"/>
    </location>
</feature>